<feature type="domain" description="F-box" evidence="1">
    <location>
        <begin position="18"/>
        <end position="52"/>
    </location>
</feature>
<dbReference type="Pfam" id="PF00646">
    <property type="entry name" value="F-box"/>
    <property type="match status" value="1"/>
</dbReference>
<evidence type="ECO:0000313" key="4">
    <source>
        <dbReference type="Proteomes" id="UP000626092"/>
    </source>
</evidence>
<dbReference type="InterPro" id="IPR053772">
    <property type="entry name" value="At1g61320/At1g61330-like"/>
</dbReference>
<evidence type="ECO:0008006" key="5">
    <source>
        <dbReference type="Google" id="ProtNLM"/>
    </source>
</evidence>
<proteinExistence type="predicted"/>
<feature type="domain" description="At1g61320/AtMIF1 LRR" evidence="2">
    <location>
        <begin position="86"/>
        <end position="463"/>
    </location>
</feature>
<name>A0A834GJ00_RHOSS</name>
<evidence type="ECO:0000259" key="1">
    <source>
        <dbReference type="Pfam" id="PF00646"/>
    </source>
</evidence>
<dbReference type="SUPFAM" id="SSF81383">
    <property type="entry name" value="F-box domain"/>
    <property type="match status" value="1"/>
</dbReference>
<dbReference type="Gene3D" id="3.80.10.10">
    <property type="entry name" value="Ribonuclease Inhibitor"/>
    <property type="match status" value="1"/>
</dbReference>
<dbReference type="Proteomes" id="UP000626092">
    <property type="component" value="Unassembled WGS sequence"/>
</dbReference>
<organism evidence="3 4">
    <name type="scientific">Rhododendron simsii</name>
    <name type="common">Sims's rhododendron</name>
    <dbReference type="NCBI Taxonomy" id="118357"/>
    <lineage>
        <taxon>Eukaryota</taxon>
        <taxon>Viridiplantae</taxon>
        <taxon>Streptophyta</taxon>
        <taxon>Embryophyta</taxon>
        <taxon>Tracheophyta</taxon>
        <taxon>Spermatophyta</taxon>
        <taxon>Magnoliopsida</taxon>
        <taxon>eudicotyledons</taxon>
        <taxon>Gunneridae</taxon>
        <taxon>Pentapetalae</taxon>
        <taxon>asterids</taxon>
        <taxon>Ericales</taxon>
        <taxon>Ericaceae</taxon>
        <taxon>Ericoideae</taxon>
        <taxon>Rhodoreae</taxon>
        <taxon>Rhododendron</taxon>
    </lineage>
</organism>
<accession>A0A834GJ00</accession>
<dbReference type="SUPFAM" id="SSF52047">
    <property type="entry name" value="RNI-like"/>
    <property type="match status" value="1"/>
</dbReference>
<dbReference type="AlphaFoldDB" id="A0A834GJ00"/>
<dbReference type="Gene3D" id="1.20.1280.50">
    <property type="match status" value="1"/>
</dbReference>
<comment type="caution">
    <text evidence="3">The sequence shown here is derived from an EMBL/GenBank/DDBJ whole genome shotgun (WGS) entry which is preliminary data.</text>
</comment>
<dbReference type="InterPro" id="IPR001810">
    <property type="entry name" value="F-box_dom"/>
</dbReference>
<evidence type="ECO:0000259" key="2">
    <source>
        <dbReference type="Pfam" id="PF23622"/>
    </source>
</evidence>
<dbReference type="EMBL" id="WJXA01000009">
    <property type="protein sequence ID" value="KAF7133254.1"/>
    <property type="molecule type" value="Genomic_DNA"/>
</dbReference>
<reference evidence="3" key="1">
    <citation type="submission" date="2019-11" db="EMBL/GenBank/DDBJ databases">
        <authorList>
            <person name="Liu Y."/>
            <person name="Hou J."/>
            <person name="Li T.-Q."/>
            <person name="Guan C.-H."/>
            <person name="Wu X."/>
            <person name="Wu H.-Z."/>
            <person name="Ling F."/>
            <person name="Zhang R."/>
            <person name="Shi X.-G."/>
            <person name="Ren J.-P."/>
            <person name="Chen E.-F."/>
            <person name="Sun J.-M."/>
        </authorList>
    </citation>
    <scope>NUCLEOTIDE SEQUENCE</scope>
    <source>
        <strain evidence="3">Adult_tree_wgs_1</strain>
        <tissue evidence="3">Leaves</tissue>
    </source>
</reference>
<dbReference type="OrthoDB" id="613853at2759"/>
<dbReference type="InterPro" id="IPR032675">
    <property type="entry name" value="LRR_dom_sf"/>
</dbReference>
<dbReference type="InterPro" id="IPR055357">
    <property type="entry name" value="LRR_At1g61320_AtMIF1"/>
</dbReference>
<dbReference type="PANTHER" id="PTHR34145">
    <property type="entry name" value="OS02G0105600 PROTEIN"/>
    <property type="match status" value="1"/>
</dbReference>
<gene>
    <name evidence="3" type="ORF">RHSIM_Rhsim09G0154700</name>
</gene>
<dbReference type="PANTHER" id="PTHR34145:SF68">
    <property type="entry name" value="FBD DOMAIN-CONTAINING PROTEIN"/>
    <property type="match status" value="1"/>
</dbReference>
<dbReference type="InterPro" id="IPR036047">
    <property type="entry name" value="F-box-like_dom_sf"/>
</dbReference>
<sequence>MAWFVKAKRELLGRVDRISQLPREILGAILSRLTLEEAGRTSVLSRSWRPLWAFLTTKLNFGAWKSRDEGVNICSPWYARRVNRVLKLHLGASVLDEFIIRFYPEEESSAAYYGDLDSWVNFAFQKGVKRLELDLASNGSWLYRWYAFPSVEKLCSRTSNTHPQLFGFCHLTTLCLNCVNITGEVIEHFLGNCPLLEQLQVISSDHLTNLKVAGPSLRLKCLEISRCYLEDLDISAANLASLSLMYFGPASRVILRNVPVLSELCISGDYAESVIHQPTDHLSYMRQLERLKLTRPLLFGQGVGRYIAFPPTYPELRCLKQLELESRKVRGENLIFYTPLVRACPLLSTFTVRYQSAIPPCDQSEVISATPINDDRYARVAPEYHHRCLQVVELVGFSGHPDEVEFLSYWLVMAVSLDKLVINPHAPSAVAMGLTYENSKIRAARECARQLQRKVPPRVKLVVL</sequence>
<keyword evidence="4" id="KW-1185">Reference proteome</keyword>
<protein>
    <recommendedName>
        <fullName evidence="5">F-box domain-containing protein</fullName>
    </recommendedName>
</protein>
<dbReference type="Pfam" id="PF23622">
    <property type="entry name" value="LRR_At1g61320_AtMIF1"/>
    <property type="match status" value="1"/>
</dbReference>
<evidence type="ECO:0000313" key="3">
    <source>
        <dbReference type="EMBL" id="KAF7133254.1"/>
    </source>
</evidence>